<evidence type="ECO:0000313" key="7">
    <source>
        <dbReference type="EMBL" id="HFH29055.1"/>
    </source>
</evidence>
<dbReference type="GO" id="GO:0022857">
    <property type="term" value="F:transmembrane transporter activity"/>
    <property type="evidence" value="ECO:0007669"/>
    <property type="project" value="InterPro"/>
</dbReference>
<evidence type="ECO:0000256" key="1">
    <source>
        <dbReference type="ARBA" id="ARBA00004651"/>
    </source>
</evidence>
<protein>
    <submittedName>
        <fullName evidence="7">ABC transporter permease</fullName>
    </submittedName>
</protein>
<dbReference type="PANTHER" id="PTHR47089:SF1">
    <property type="entry name" value="GUANOSINE ABC TRANSPORTER PERMEASE PROTEIN NUPP"/>
    <property type="match status" value="1"/>
</dbReference>
<gene>
    <name evidence="7" type="ORF">ENS59_06025</name>
</gene>
<feature type="transmembrane region" description="Helical" evidence="6">
    <location>
        <begin position="64"/>
        <end position="82"/>
    </location>
</feature>
<proteinExistence type="predicted"/>
<name>A0A7C3EFT9_9SPIR</name>
<reference evidence="7" key="1">
    <citation type="journal article" date="2020" name="mSystems">
        <title>Genome- and Community-Level Interaction Insights into Carbon Utilization and Element Cycling Functions of Hydrothermarchaeota in Hydrothermal Sediment.</title>
        <authorList>
            <person name="Zhou Z."/>
            <person name="Liu Y."/>
            <person name="Xu W."/>
            <person name="Pan J."/>
            <person name="Luo Z.H."/>
            <person name="Li M."/>
        </authorList>
    </citation>
    <scope>NUCLEOTIDE SEQUENCE [LARGE SCALE GENOMIC DNA]</scope>
    <source>
        <strain evidence="7">SpSt-503</strain>
    </source>
</reference>
<evidence type="ECO:0000256" key="5">
    <source>
        <dbReference type="ARBA" id="ARBA00023136"/>
    </source>
</evidence>
<feature type="transmembrane region" description="Helical" evidence="6">
    <location>
        <begin position="247"/>
        <end position="267"/>
    </location>
</feature>
<evidence type="ECO:0000256" key="3">
    <source>
        <dbReference type="ARBA" id="ARBA00022692"/>
    </source>
</evidence>
<dbReference type="GO" id="GO:0005886">
    <property type="term" value="C:plasma membrane"/>
    <property type="evidence" value="ECO:0007669"/>
    <property type="project" value="UniProtKB-SubCell"/>
</dbReference>
<feature type="transmembrane region" description="Helical" evidence="6">
    <location>
        <begin position="7"/>
        <end position="29"/>
    </location>
</feature>
<evidence type="ECO:0000256" key="4">
    <source>
        <dbReference type="ARBA" id="ARBA00022989"/>
    </source>
</evidence>
<keyword evidence="5 6" id="KW-0472">Membrane</keyword>
<evidence type="ECO:0000256" key="2">
    <source>
        <dbReference type="ARBA" id="ARBA00022475"/>
    </source>
</evidence>
<dbReference type="CDD" id="cd06580">
    <property type="entry name" value="TM_PBP1_transp_TpRbsC_like"/>
    <property type="match status" value="1"/>
</dbReference>
<keyword evidence="2" id="KW-1003">Cell membrane</keyword>
<keyword evidence="3 6" id="KW-0812">Transmembrane</keyword>
<feature type="transmembrane region" description="Helical" evidence="6">
    <location>
        <begin position="199"/>
        <end position="217"/>
    </location>
</feature>
<dbReference type="Pfam" id="PF02653">
    <property type="entry name" value="BPD_transp_2"/>
    <property type="match status" value="1"/>
</dbReference>
<feature type="transmembrane region" description="Helical" evidence="6">
    <location>
        <begin position="115"/>
        <end position="134"/>
    </location>
</feature>
<dbReference type="InterPro" id="IPR001851">
    <property type="entry name" value="ABC_transp_permease"/>
</dbReference>
<dbReference type="PANTHER" id="PTHR47089">
    <property type="entry name" value="ABC TRANSPORTER, PERMEASE PROTEIN"/>
    <property type="match status" value="1"/>
</dbReference>
<feature type="transmembrane region" description="Helical" evidence="6">
    <location>
        <begin position="146"/>
        <end position="166"/>
    </location>
</feature>
<feature type="transmembrane region" description="Helical" evidence="6">
    <location>
        <begin position="287"/>
        <end position="310"/>
    </location>
</feature>
<dbReference type="AlphaFoldDB" id="A0A7C3EFT9"/>
<keyword evidence="4 6" id="KW-1133">Transmembrane helix</keyword>
<sequence length="369" mass="39261">MKSSKRLQLIVPIIAVLLGFVLGAIVITITGKSPGGMFLAMGRTLTGIDFTGRTGINLRYVGEFILQALPITLTGLAVAFAFRTGLFNIGAEGQLMVGSLAAVAVALMVKAPPVIHPIIGILAAMAAGALWASIPGLLKARFNVHEVVVSIMMNYTALHFVNWSLLQFGSVDRVKTPEFPPSATLKSEFLANLTNGSRLNWGIIPVILAVIIFWFVVEKTTFGYRLRAVGFNKDAARYAGMKVEQNIVLSMMISGAFAGLAGAVITLGTFNFGRVLPSFEGYGMDGIAVALVGGNHALGVFLSGLLFGMLKAAQPLMQSQGIPREIASIIQASIVLFVAMKLGIEAALEFFTRKNGNSRIVSRKMGGKK</sequence>
<comment type="caution">
    <text evidence="7">The sequence shown here is derived from an EMBL/GenBank/DDBJ whole genome shotgun (WGS) entry which is preliminary data.</text>
</comment>
<feature type="transmembrane region" description="Helical" evidence="6">
    <location>
        <begin position="89"/>
        <end position="109"/>
    </location>
</feature>
<organism evidence="7">
    <name type="scientific">Gracilinema caldarium</name>
    <dbReference type="NCBI Taxonomy" id="215591"/>
    <lineage>
        <taxon>Bacteria</taxon>
        <taxon>Pseudomonadati</taxon>
        <taxon>Spirochaetota</taxon>
        <taxon>Spirochaetia</taxon>
        <taxon>Spirochaetales</taxon>
        <taxon>Breznakiellaceae</taxon>
        <taxon>Gracilinema</taxon>
    </lineage>
</organism>
<accession>A0A7C3EFT9</accession>
<evidence type="ECO:0000256" key="6">
    <source>
        <dbReference type="SAM" id="Phobius"/>
    </source>
</evidence>
<comment type="subcellular location">
    <subcellularLocation>
        <location evidence="1">Cell membrane</location>
        <topology evidence="1">Multi-pass membrane protein</topology>
    </subcellularLocation>
</comment>
<dbReference type="EMBL" id="DSVL01000187">
    <property type="protein sequence ID" value="HFH29055.1"/>
    <property type="molecule type" value="Genomic_DNA"/>
</dbReference>